<organism evidence="1 2">
    <name type="scientific">Formimonas warabiya</name>
    <dbReference type="NCBI Taxonomy" id="1761012"/>
    <lineage>
        <taxon>Bacteria</taxon>
        <taxon>Bacillati</taxon>
        <taxon>Bacillota</taxon>
        <taxon>Clostridia</taxon>
        <taxon>Eubacteriales</taxon>
        <taxon>Peptococcaceae</taxon>
        <taxon>Candidatus Formimonas</taxon>
    </lineage>
</organism>
<dbReference type="RefSeq" id="WP_148132663.1">
    <property type="nucleotide sequence ID" value="NZ_CP017634.1"/>
</dbReference>
<dbReference type="GO" id="GO:0047605">
    <property type="term" value="F:acetolactate decarboxylase activity"/>
    <property type="evidence" value="ECO:0007669"/>
    <property type="project" value="InterPro"/>
</dbReference>
<dbReference type="GO" id="GO:0045151">
    <property type="term" value="P:acetoin biosynthetic process"/>
    <property type="evidence" value="ECO:0007669"/>
    <property type="project" value="InterPro"/>
</dbReference>
<dbReference type="InterPro" id="IPR005128">
    <property type="entry name" value="Acetolactate_a_deCO2ase"/>
</dbReference>
<reference evidence="1 2" key="1">
    <citation type="submission" date="2016-10" db="EMBL/GenBank/DDBJ databases">
        <title>Complete Genome Sequence of Peptococcaceae strain DCMF.</title>
        <authorList>
            <person name="Edwards R.J."/>
            <person name="Holland S.I."/>
            <person name="Deshpande N.P."/>
            <person name="Wong Y.K."/>
            <person name="Ertan H."/>
            <person name="Manefield M."/>
            <person name="Russell T.L."/>
            <person name="Lee M.J."/>
        </authorList>
    </citation>
    <scope>NUCLEOTIDE SEQUENCE [LARGE SCALE GENOMIC DNA]</scope>
    <source>
        <strain evidence="1 2">DCMF</strain>
    </source>
</reference>
<protein>
    <submittedName>
        <fullName evidence="1">Uncharacterized protein</fullName>
    </submittedName>
</protein>
<accession>A0A3G1KM70</accession>
<evidence type="ECO:0000313" key="2">
    <source>
        <dbReference type="Proteomes" id="UP000323521"/>
    </source>
</evidence>
<keyword evidence="2" id="KW-1185">Reference proteome</keyword>
<dbReference type="KEGG" id="fwa:DCMF_00755"/>
<dbReference type="Proteomes" id="UP000323521">
    <property type="component" value="Chromosome"/>
</dbReference>
<dbReference type="SUPFAM" id="SSF117856">
    <property type="entry name" value="AF0104/ALDC/Ptd012-like"/>
    <property type="match status" value="1"/>
</dbReference>
<dbReference type="EMBL" id="CP017634">
    <property type="protein sequence ID" value="ATW23517.1"/>
    <property type="molecule type" value="Genomic_DNA"/>
</dbReference>
<evidence type="ECO:0000313" key="1">
    <source>
        <dbReference type="EMBL" id="ATW23517.1"/>
    </source>
</evidence>
<dbReference type="AlphaFoldDB" id="A0A3G1KM70"/>
<dbReference type="Pfam" id="PF03306">
    <property type="entry name" value="AAL_decarboxy"/>
    <property type="match status" value="1"/>
</dbReference>
<gene>
    <name evidence="1" type="ORF">DCMF_00755</name>
</gene>
<proteinExistence type="predicted"/>
<name>A0A3G1KM70_FORW1</name>
<sequence length="119" mass="12846">MNAAGYHLHFLTEDGTKGGYVLECALCEGMAAADLTAGFAMLLPQNEAVTEPRGEDTKMDPKEKKIKRLEIEDLADVRGGSFIPLPGCPDQGTSKCTENPYTCGTQDKNKNLCTFEALS</sequence>
<dbReference type="Gene3D" id="3.30.1330.80">
    <property type="entry name" value="Hypothetical protein, similar to alpha- acetolactate decarboxylase, domain 2"/>
    <property type="match status" value="2"/>
</dbReference>
<dbReference type="UniPathway" id="UPA00626">
    <property type="reaction ID" value="UER00678"/>
</dbReference>
<dbReference type="OrthoDB" id="8612680at2"/>